<dbReference type="Pfam" id="PF13516">
    <property type="entry name" value="LRR_6"/>
    <property type="match status" value="4"/>
</dbReference>
<protein>
    <recommendedName>
        <fullName evidence="3">EF-hand domain-containing protein</fullName>
    </recommendedName>
</protein>
<dbReference type="PANTHER" id="PTHR24114">
    <property type="entry name" value="LEUCINE RICH REPEAT FAMILY PROTEIN"/>
    <property type="match status" value="1"/>
</dbReference>
<dbReference type="AlphaFoldDB" id="A0A430QHL3"/>
<evidence type="ECO:0008006" key="3">
    <source>
        <dbReference type="Google" id="ProtNLM"/>
    </source>
</evidence>
<dbReference type="EMBL" id="QMKO01001708">
    <property type="protein sequence ID" value="RTG87195.1"/>
    <property type="molecule type" value="Genomic_DNA"/>
</dbReference>
<evidence type="ECO:0000313" key="1">
    <source>
        <dbReference type="EMBL" id="RTG87195.1"/>
    </source>
</evidence>
<dbReference type="STRING" id="6184.A0A430QHL3"/>
<accession>A0A430QHL3</accession>
<dbReference type="InterPro" id="IPR032675">
    <property type="entry name" value="LRR_dom_sf"/>
</dbReference>
<dbReference type="Gene3D" id="3.80.10.10">
    <property type="entry name" value="Ribonuclease Inhibitor"/>
    <property type="match status" value="1"/>
</dbReference>
<evidence type="ECO:0000313" key="2">
    <source>
        <dbReference type="Proteomes" id="UP000290809"/>
    </source>
</evidence>
<dbReference type="InterPro" id="IPR052394">
    <property type="entry name" value="LRR-containing"/>
</dbReference>
<keyword evidence="2" id="KW-1185">Reference proteome</keyword>
<dbReference type="InterPro" id="IPR001611">
    <property type="entry name" value="Leu-rich_rpt"/>
</dbReference>
<organism evidence="1 2">
    <name type="scientific">Schistosoma bovis</name>
    <name type="common">Blood fluke</name>
    <dbReference type="NCBI Taxonomy" id="6184"/>
    <lineage>
        <taxon>Eukaryota</taxon>
        <taxon>Metazoa</taxon>
        <taxon>Spiralia</taxon>
        <taxon>Lophotrochozoa</taxon>
        <taxon>Platyhelminthes</taxon>
        <taxon>Trematoda</taxon>
        <taxon>Digenea</taxon>
        <taxon>Strigeidida</taxon>
        <taxon>Schistosomatoidea</taxon>
        <taxon>Schistosomatidae</taxon>
        <taxon>Schistosoma</taxon>
    </lineage>
</organism>
<sequence>MNRVLKYLNLARNQIGSDGAEFLGDAISSNDTLLKIDLSWNSITNKGALDIAKGLKENIRISICHLSWNGFAGKSGLEIAQIIKENITLEELYLRYNRISDKEIETIGQAICTSNDSGETKLRVLDVSSNPVSTKGLYNFFKQITKFKCLKENSLQRLTFILTFQEIPVDFECIQLIESLKKTFTELCINHGPQLIVGNTQDDVQSEGGTFVDLLFLLKSQVNYNGKIFTDVLQNMDVYKKGAVSVSQFIEALKRYFQVIEKQNSTFLPFQQSWSAKKDTECIINKVPKPDTIYLSINNHRIMP</sequence>
<dbReference type="SUPFAM" id="SSF52047">
    <property type="entry name" value="RNI-like"/>
    <property type="match status" value="1"/>
</dbReference>
<dbReference type="Proteomes" id="UP000290809">
    <property type="component" value="Unassembled WGS sequence"/>
</dbReference>
<dbReference type="PANTHER" id="PTHR24114:SF2">
    <property type="entry name" value="F-BOX DOMAIN-CONTAINING PROTEIN-RELATED"/>
    <property type="match status" value="1"/>
</dbReference>
<name>A0A430QHL3_SCHBO</name>
<gene>
    <name evidence="1" type="ORF">DC041_0005010</name>
</gene>
<proteinExistence type="predicted"/>
<comment type="caution">
    <text evidence="1">The sequence shown here is derived from an EMBL/GenBank/DDBJ whole genome shotgun (WGS) entry which is preliminary data.</text>
</comment>
<reference evidence="1 2" key="1">
    <citation type="journal article" date="2019" name="PLoS Pathog.">
        <title>Genome sequence of the bovine parasite Schistosoma bovis Tanzania.</title>
        <authorList>
            <person name="Oey H."/>
            <person name="Zakrzewski M."/>
            <person name="Gobert G."/>
            <person name="Gravermann K."/>
            <person name="Stoye J."/>
            <person name="Jones M."/>
            <person name="Mcmanus D."/>
            <person name="Krause L."/>
        </authorList>
    </citation>
    <scope>NUCLEOTIDE SEQUENCE [LARGE SCALE GENOMIC DNA]</scope>
    <source>
        <strain evidence="1 2">TAN1997</strain>
    </source>
</reference>
<dbReference type="SMART" id="SM00368">
    <property type="entry name" value="LRR_RI"/>
    <property type="match status" value="4"/>
</dbReference>